<comment type="caution">
    <text evidence="1">The sequence shown here is derived from an EMBL/GenBank/DDBJ whole genome shotgun (WGS) entry which is preliminary data.</text>
</comment>
<name>A0A811T768_9EURY</name>
<sequence length="92" mass="10344">MSKTKTLHAVFDGAVLKPEGPVDLEWNTRYLLTVVRTFGAKVPRDEPPYPLTKIVEIATDMGVDDLSIRHDWYAHGRRNDETVRGSDSGETC</sequence>
<protein>
    <submittedName>
        <fullName evidence="1">Uncharacterized protein</fullName>
    </submittedName>
</protein>
<dbReference type="EMBL" id="CAJHIR010000023">
    <property type="protein sequence ID" value="CAD6493226.1"/>
    <property type="molecule type" value="Genomic_DNA"/>
</dbReference>
<evidence type="ECO:0000313" key="1">
    <source>
        <dbReference type="EMBL" id="CAD6493226.1"/>
    </source>
</evidence>
<gene>
    <name evidence="1" type="ORF">LAKADJCE_00470</name>
</gene>
<organism evidence="1 2">
    <name type="scientific">Candidatus Argoarchaeum ethanivorans</name>
    <dbReference type="NCBI Taxonomy" id="2608793"/>
    <lineage>
        <taxon>Archaea</taxon>
        <taxon>Methanobacteriati</taxon>
        <taxon>Methanobacteriota</taxon>
        <taxon>Stenosarchaea group</taxon>
        <taxon>Methanomicrobia</taxon>
        <taxon>Methanosarcinales</taxon>
        <taxon>Methanosarcinales incertae sedis</taxon>
        <taxon>GOM Arc I cluster</taxon>
        <taxon>Candidatus Argoarchaeum</taxon>
    </lineage>
</organism>
<reference evidence="1" key="1">
    <citation type="submission" date="2020-10" db="EMBL/GenBank/DDBJ databases">
        <authorList>
            <person name="Hahn C.J."/>
            <person name="Laso-Perez R."/>
            <person name="Vulcano F."/>
            <person name="Vaziourakis K.-M."/>
            <person name="Stokke R."/>
            <person name="Steen I.H."/>
            <person name="Teske A."/>
            <person name="Boetius A."/>
            <person name="Liebeke M."/>
            <person name="Amann R."/>
            <person name="Knittel K."/>
        </authorList>
    </citation>
    <scope>NUCLEOTIDE SEQUENCE</scope>
    <source>
        <strain evidence="1">Gfbio:e3339647-f889-4370-9287-4fb5cb688e4c:AG392J18_GoMArc1</strain>
    </source>
</reference>
<evidence type="ECO:0000313" key="2">
    <source>
        <dbReference type="Proteomes" id="UP000612009"/>
    </source>
</evidence>
<accession>A0A811T768</accession>
<dbReference type="AlphaFoldDB" id="A0A811T768"/>
<dbReference type="Proteomes" id="UP000612009">
    <property type="component" value="Unassembled WGS sequence"/>
</dbReference>
<proteinExistence type="predicted"/>